<dbReference type="Proteomes" id="UP000280726">
    <property type="component" value="Unassembled WGS sequence"/>
</dbReference>
<feature type="signal peptide" evidence="3">
    <location>
        <begin position="1"/>
        <end position="26"/>
    </location>
</feature>
<dbReference type="Pfam" id="PF19516">
    <property type="entry name" value="DUF6049"/>
    <property type="match status" value="1"/>
</dbReference>
<accession>A0A3N4Z4V3</accession>
<feature type="compositionally biased region" description="Acidic residues" evidence="1">
    <location>
        <begin position="313"/>
        <end position="327"/>
    </location>
</feature>
<keyword evidence="5" id="KW-1185">Reference proteome</keyword>
<dbReference type="RefSeq" id="WP_123915809.1">
    <property type="nucleotide sequence ID" value="NZ_RKRA01000001.1"/>
</dbReference>
<dbReference type="InterPro" id="IPR006311">
    <property type="entry name" value="TAT_signal"/>
</dbReference>
<evidence type="ECO:0000256" key="3">
    <source>
        <dbReference type="SAM" id="SignalP"/>
    </source>
</evidence>
<comment type="caution">
    <text evidence="4">The sequence shown here is derived from an EMBL/GenBank/DDBJ whole genome shotgun (WGS) entry which is preliminary data.</text>
</comment>
<dbReference type="AlphaFoldDB" id="A0A3N4Z4V3"/>
<evidence type="ECO:0000256" key="2">
    <source>
        <dbReference type="SAM" id="Phobius"/>
    </source>
</evidence>
<protein>
    <submittedName>
        <fullName evidence="4">Uncharacterized protein</fullName>
    </submittedName>
</protein>
<feature type="compositionally biased region" description="Low complexity" evidence="1">
    <location>
        <begin position="301"/>
        <end position="312"/>
    </location>
</feature>
<feature type="transmembrane region" description="Helical" evidence="2">
    <location>
        <begin position="744"/>
        <end position="762"/>
    </location>
</feature>
<proteinExistence type="predicted"/>
<evidence type="ECO:0000313" key="5">
    <source>
        <dbReference type="Proteomes" id="UP000280726"/>
    </source>
</evidence>
<feature type="region of interest" description="Disordered" evidence="1">
    <location>
        <begin position="250"/>
        <end position="339"/>
    </location>
</feature>
<gene>
    <name evidence="4" type="ORF">EDD32_1207</name>
</gene>
<dbReference type="InterPro" id="IPR046112">
    <property type="entry name" value="DUF6049"/>
</dbReference>
<dbReference type="PROSITE" id="PS51318">
    <property type="entry name" value="TAT"/>
    <property type="match status" value="1"/>
</dbReference>
<organism evidence="4 5">
    <name type="scientific">Georgenia muralis</name>
    <dbReference type="NCBI Taxonomy" id="154117"/>
    <lineage>
        <taxon>Bacteria</taxon>
        <taxon>Bacillati</taxon>
        <taxon>Actinomycetota</taxon>
        <taxon>Actinomycetes</taxon>
        <taxon>Micrococcales</taxon>
        <taxon>Bogoriellaceae</taxon>
        <taxon>Georgenia</taxon>
    </lineage>
</organism>
<dbReference type="EMBL" id="RKRA01000001">
    <property type="protein sequence ID" value="RPF26756.1"/>
    <property type="molecule type" value="Genomic_DNA"/>
</dbReference>
<keyword evidence="3" id="KW-0732">Signal</keyword>
<evidence type="ECO:0000256" key="1">
    <source>
        <dbReference type="SAM" id="MobiDB-lite"/>
    </source>
</evidence>
<keyword evidence="2" id="KW-0812">Transmembrane</keyword>
<evidence type="ECO:0000313" key="4">
    <source>
        <dbReference type="EMBL" id="RPF26756.1"/>
    </source>
</evidence>
<keyword evidence="2" id="KW-0472">Membrane</keyword>
<dbReference type="OrthoDB" id="3267347at2"/>
<sequence length="779" mass="78531">MNPRRVWAGAALAAGAALLTPAVLPAAAVPAAARTASSSEAHTVARPAAVEGDGTADLEVEITDVAPAVLRPDQPLRVTGTIVNDTAEDVTAPVVRLRVQRTTPVSRSALERWLQPGTLSSTVVVAREELPAELPAGATATFSVEIEPATLPLLASHASWGPRGIEASVHDASGTTSLEGADRSYLLWEPDLDLTAMPVGLLVPVVPTAEELREARAEGTDVATAATPRLLEVLAAVDQPGVTLAVDGLLLAEPGPGPQDDGATDDTGDDAGTTASGEEDAVPDGPLVPGPTEGDDGATVGPDDAGSPGATDDATDDATDEPTDEPTGDPTDAPAPREEGGGLVEALALRSTAEGSEVTVLPWSDADVAALAHAGRPDLLTRALDRAQAAAEDAGLTAGTDLSWPVSVDQVTAARATANGAGALVVPDSAVPTSTELTFTPSGRTDLVVAADATLPALVVDERLSAVLGGTLPGATTDDEALDLTALDARQLLLAETAVIARERPNDPRAVVMTLPRAVGTGTDLDLVAVALDALADAPWTEPATAGDLTALAAATTSRQALPEESVAGSEVDPGLLAAADAVAADAVTFAAITPEPDVITTPVVDALTPVVSTAWREDPAGRESLVAGVAAEVAALDGLVVALPSSTLNLINSSAQIPVNVRNDLGVDVTVRVLLEPGDLRLQAPQPVPLVVPAGSQATAQVQVRAVGSGDVRAGITLLGPDGAEVGTAADLQVRVRADWENVGTAVVAGLLGVMLVVGIVRTVRRGPRTPPVVDEDS</sequence>
<keyword evidence="2" id="KW-1133">Transmembrane helix</keyword>
<reference evidence="4 5" key="1">
    <citation type="submission" date="2018-11" db="EMBL/GenBank/DDBJ databases">
        <title>Sequencing the genomes of 1000 actinobacteria strains.</title>
        <authorList>
            <person name="Klenk H.-P."/>
        </authorList>
    </citation>
    <scope>NUCLEOTIDE SEQUENCE [LARGE SCALE GENOMIC DNA]</scope>
    <source>
        <strain evidence="4 5">DSM 14418</strain>
    </source>
</reference>
<feature type="chain" id="PRO_5039333646" evidence="3">
    <location>
        <begin position="27"/>
        <end position="779"/>
    </location>
</feature>
<name>A0A3N4Z4V3_9MICO</name>